<organism evidence="2 3">
    <name type="scientific">Liparis tanakae</name>
    <name type="common">Tanaka's snailfish</name>
    <dbReference type="NCBI Taxonomy" id="230148"/>
    <lineage>
        <taxon>Eukaryota</taxon>
        <taxon>Metazoa</taxon>
        <taxon>Chordata</taxon>
        <taxon>Craniata</taxon>
        <taxon>Vertebrata</taxon>
        <taxon>Euteleostomi</taxon>
        <taxon>Actinopterygii</taxon>
        <taxon>Neopterygii</taxon>
        <taxon>Teleostei</taxon>
        <taxon>Neoteleostei</taxon>
        <taxon>Acanthomorphata</taxon>
        <taxon>Eupercaria</taxon>
        <taxon>Perciformes</taxon>
        <taxon>Cottioidei</taxon>
        <taxon>Cottales</taxon>
        <taxon>Liparidae</taxon>
        <taxon>Liparis</taxon>
    </lineage>
</organism>
<dbReference type="AlphaFoldDB" id="A0A4Z2FR35"/>
<evidence type="ECO:0000313" key="3">
    <source>
        <dbReference type="Proteomes" id="UP000314294"/>
    </source>
</evidence>
<sequence>MATTVSGGVRQEFGFVELLESFADGLEDFRILLPPVVGPQPAEHGCLVDGVRDPERDPPHTRRSSFRTNGYEMTNTTRVALSSALRAALNGAADGAAAHLNAELKVTRARRKCPTTGSVRPAEAPPSDDEAAQDDVMMDGERSCGLTGVRHPGAFVGLMNSNTVKEIIYK</sequence>
<evidence type="ECO:0000256" key="1">
    <source>
        <dbReference type="SAM" id="MobiDB-lite"/>
    </source>
</evidence>
<gene>
    <name evidence="2" type="ORF">EYF80_046649</name>
</gene>
<name>A0A4Z2FR35_9TELE</name>
<keyword evidence="3" id="KW-1185">Reference proteome</keyword>
<proteinExistence type="predicted"/>
<dbReference type="Proteomes" id="UP000314294">
    <property type="component" value="Unassembled WGS sequence"/>
</dbReference>
<accession>A0A4Z2FR35</accession>
<evidence type="ECO:0000313" key="2">
    <source>
        <dbReference type="EMBL" id="TNN43164.1"/>
    </source>
</evidence>
<feature type="region of interest" description="Disordered" evidence="1">
    <location>
        <begin position="111"/>
        <end position="133"/>
    </location>
</feature>
<feature type="compositionally biased region" description="Basic and acidic residues" evidence="1">
    <location>
        <begin position="50"/>
        <end position="60"/>
    </location>
</feature>
<dbReference type="EMBL" id="SRLO01000985">
    <property type="protein sequence ID" value="TNN43164.1"/>
    <property type="molecule type" value="Genomic_DNA"/>
</dbReference>
<feature type="region of interest" description="Disordered" evidence="1">
    <location>
        <begin position="48"/>
        <end position="71"/>
    </location>
</feature>
<reference evidence="2 3" key="1">
    <citation type="submission" date="2019-03" db="EMBL/GenBank/DDBJ databases">
        <title>First draft genome of Liparis tanakae, snailfish: a comprehensive survey of snailfish specific genes.</title>
        <authorList>
            <person name="Kim W."/>
            <person name="Song I."/>
            <person name="Jeong J.-H."/>
            <person name="Kim D."/>
            <person name="Kim S."/>
            <person name="Ryu S."/>
            <person name="Song J.Y."/>
            <person name="Lee S.K."/>
        </authorList>
    </citation>
    <scope>NUCLEOTIDE SEQUENCE [LARGE SCALE GENOMIC DNA]</scope>
    <source>
        <tissue evidence="2">Muscle</tissue>
    </source>
</reference>
<comment type="caution">
    <text evidence="2">The sequence shown here is derived from an EMBL/GenBank/DDBJ whole genome shotgun (WGS) entry which is preliminary data.</text>
</comment>
<protein>
    <submittedName>
        <fullName evidence="2">Uncharacterized protein</fullName>
    </submittedName>
</protein>